<reference evidence="1 2" key="1">
    <citation type="submission" date="2019-10" db="EMBL/GenBank/DDBJ databases">
        <title>Bacillus from the desert of Cuatro Cinegas, Coahuila.</title>
        <authorList>
            <person name="Olmedo-Alvarez G."/>
            <person name="Saldana S."/>
            <person name="Barcelo D."/>
        </authorList>
    </citation>
    <scope>NUCLEOTIDE SEQUENCE [LARGE SCALE GENOMIC DNA]</scope>
    <source>
        <strain evidence="1 2">CH155b_5T</strain>
    </source>
</reference>
<evidence type="ECO:0000313" key="1">
    <source>
        <dbReference type="EMBL" id="KAB2443267.1"/>
    </source>
</evidence>
<evidence type="ECO:0000313" key="2">
    <source>
        <dbReference type="Proteomes" id="UP000470409"/>
    </source>
</evidence>
<sequence length="111" mass="12671">MTTQEYIINKQGAKIYSDVNKHEVLPIPKIKSNKEQGAIYEVLSVGMLGMNTPIVTVKEKGQAVAYRLPQQYVEWATSSLMMAKELNVSMFPEKVEFGCIEKENYYYAEIL</sequence>
<protein>
    <submittedName>
        <fullName evidence="1">Uncharacterized protein</fullName>
    </submittedName>
</protein>
<dbReference type="Proteomes" id="UP000470409">
    <property type="component" value="Unassembled WGS sequence"/>
</dbReference>
<organism evidence="1 2">
    <name type="scientific">Bacillus luti</name>
    <dbReference type="NCBI Taxonomy" id="2026191"/>
    <lineage>
        <taxon>Bacteria</taxon>
        <taxon>Bacillati</taxon>
        <taxon>Bacillota</taxon>
        <taxon>Bacilli</taxon>
        <taxon>Bacillales</taxon>
        <taxon>Bacillaceae</taxon>
        <taxon>Bacillus</taxon>
        <taxon>Bacillus cereus group</taxon>
    </lineage>
</organism>
<dbReference type="EMBL" id="WBPG01000014">
    <property type="protein sequence ID" value="KAB2443267.1"/>
    <property type="molecule type" value="Genomic_DNA"/>
</dbReference>
<gene>
    <name evidence="1" type="ORF">F8163_09295</name>
</gene>
<accession>A0A7V7S845</accession>
<dbReference type="RefSeq" id="WP_151625508.1">
    <property type="nucleotide sequence ID" value="NZ_WBPG01000014.1"/>
</dbReference>
<dbReference type="AlphaFoldDB" id="A0A7V7S845"/>
<name>A0A7V7S845_9BACI</name>
<proteinExistence type="predicted"/>
<comment type="caution">
    <text evidence="1">The sequence shown here is derived from an EMBL/GenBank/DDBJ whole genome shotgun (WGS) entry which is preliminary data.</text>
</comment>